<evidence type="ECO:0000313" key="2">
    <source>
        <dbReference type="Proteomes" id="UP000444721"/>
    </source>
</evidence>
<dbReference type="SUPFAM" id="SSF51182">
    <property type="entry name" value="RmlC-like cupins"/>
    <property type="match status" value="1"/>
</dbReference>
<dbReference type="OrthoDB" id="5588846at2759"/>
<dbReference type="VEuPathDB" id="AmoebaDB:NF0011130"/>
<dbReference type="GeneID" id="68107327"/>
<dbReference type="InterPro" id="IPR011051">
    <property type="entry name" value="RmlC_Cupin_sf"/>
</dbReference>
<dbReference type="OMA" id="HYESEDK"/>
<dbReference type="EMBL" id="VFQX01000001">
    <property type="protein sequence ID" value="KAF0985070.1"/>
    <property type="molecule type" value="Genomic_DNA"/>
</dbReference>
<reference evidence="1 2" key="1">
    <citation type="journal article" date="2019" name="Sci. Rep.">
        <title>Nanopore sequencing improves the draft genome of the human pathogenic amoeba Naegleria fowleri.</title>
        <authorList>
            <person name="Liechti N."/>
            <person name="Schurch N."/>
            <person name="Bruggmann R."/>
            <person name="Wittwer M."/>
        </authorList>
    </citation>
    <scope>NUCLEOTIDE SEQUENCE [LARGE SCALE GENOMIC DNA]</scope>
    <source>
        <strain evidence="1 2">ATCC 30894</strain>
    </source>
</reference>
<dbReference type="InterPro" id="IPR010282">
    <property type="entry name" value="Uncharacterised_HutD/Ves"/>
</dbReference>
<dbReference type="Pfam" id="PF05962">
    <property type="entry name" value="HutD"/>
    <property type="match status" value="1"/>
</dbReference>
<dbReference type="Proteomes" id="UP000444721">
    <property type="component" value="Unassembled WGS sequence"/>
</dbReference>
<dbReference type="Gene3D" id="2.60.120.10">
    <property type="entry name" value="Jelly Rolls"/>
    <property type="match status" value="1"/>
</dbReference>
<gene>
    <name evidence="1" type="ORF">FDP41_000109</name>
</gene>
<name>A0A6A5CHV4_NAEFO</name>
<dbReference type="PANTHER" id="PTHR37943">
    <property type="entry name" value="PROTEIN VES"/>
    <property type="match status" value="1"/>
</dbReference>
<sequence>MFSSTSSVCQEYEFQVLSEKDFKVMAWKNGLGCTKQFCIHPGHCESVNDDFTWRLSSAVMTGGGPFSIFDGYSRVLILLDCKDRKDLDDHHQATELQAETTLSNRYQFFLQHYESEDKITRMELKLMEPYVFSGSLKTDFEIAQLQTDSNIKLQITDFNIMTKNSRARCDLVKCINTCCNNVSLMAMIELDHNSLIERLTSSEERQWNLFVYNISKSSIHMNDLTQQSTCHSKRNATEEIAPSCLLWINFKSCSFHTLTHMLQPLRLSQKQDSLQCIIALISVIDQTIITQ</sequence>
<organism evidence="1 2">
    <name type="scientific">Naegleria fowleri</name>
    <name type="common">Brain eating amoeba</name>
    <dbReference type="NCBI Taxonomy" id="5763"/>
    <lineage>
        <taxon>Eukaryota</taxon>
        <taxon>Discoba</taxon>
        <taxon>Heterolobosea</taxon>
        <taxon>Tetramitia</taxon>
        <taxon>Eutetramitia</taxon>
        <taxon>Vahlkampfiidae</taxon>
        <taxon>Naegleria</taxon>
    </lineage>
</organism>
<dbReference type="VEuPathDB" id="AmoebaDB:FDP41_000109"/>
<dbReference type="RefSeq" id="XP_044569783.1">
    <property type="nucleotide sequence ID" value="XM_044701247.1"/>
</dbReference>
<dbReference type="InterPro" id="IPR014710">
    <property type="entry name" value="RmlC-like_jellyroll"/>
</dbReference>
<dbReference type="PANTHER" id="PTHR37943:SF1">
    <property type="entry name" value="PROTEIN VES"/>
    <property type="match status" value="1"/>
</dbReference>
<proteinExistence type="predicted"/>
<dbReference type="VEuPathDB" id="AmoebaDB:NfTy_025750"/>
<evidence type="ECO:0000313" key="1">
    <source>
        <dbReference type="EMBL" id="KAF0985070.1"/>
    </source>
</evidence>
<dbReference type="AlphaFoldDB" id="A0A6A5CHV4"/>
<comment type="caution">
    <text evidence="1">The sequence shown here is derived from an EMBL/GenBank/DDBJ whole genome shotgun (WGS) entry which is preliminary data.</text>
</comment>
<keyword evidence="2" id="KW-1185">Reference proteome</keyword>
<protein>
    <submittedName>
        <fullName evidence="1">Uncharacterized protein</fullName>
    </submittedName>
</protein>
<accession>A0A6A5CHV4</accession>